<dbReference type="Pfam" id="PF01872">
    <property type="entry name" value="RibD_C"/>
    <property type="match status" value="1"/>
</dbReference>
<comment type="caution">
    <text evidence="2">The sequence shown here is derived from an EMBL/GenBank/DDBJ whole genome shotgun (WGS) entry which is preliminary data.</text>
</comment>
<protein>
    <submittedName>
        <fullName evidence="2">Dihydrofolate reductase family protein</fullName>
    </submittedName>
</protein>
<name>A0A7Y6UMD2_9HYPH</name>
<sequence>MRELILKMSMSLDGFVGGPKGEIEWVFSGDQEAIAWSVETVENASLHIMGSRTFKDMAAFWPTSTQAFAPPMNLIPKAVFSRRGQAILKAAGATRALEDAQTDAGISHSGQLQPGAQSWSEAYVASGDLADEIAKLKAGDGKPILAHGGAAFARSLVAEALVDQYVLLVHPVVLGRGLPIFSEITAQRRLKLVSSKTFPGGAVAQIYRPA</sequence>
<dbReference type="AlphaFoldDB" id="A0A7Y6UMD2"/>
<dbReference type="PANTHER" id="PTHR38011:SF11">
    <property type="entry name" value="2,5-DIAMINO-6-RIBOSYLAMINO-4(3H)-PYRIMIDINONE 5'-PHOSPHATE REDUCTASE"/>
    <property type="match status" value="1"/>
</dbReference>
<accession>A0A7Y6UMD2</accession>
<organism evidence="2 3">
    <name type="scientific">Ensifer oleiphilus</name>
    <dbReference type="NCBI Taxonomy" id="2742698"/>
    <lineage>
        <taxon>Bacteria</taxon>
        <taxon>Pseudomonadati</taxon>
        <taxon>Pseudomonadota</taxon>
        <taxon>Alphaproteobacteria</taxon>
        <taxon>Hyphomicrobiales</taxon>
        <taxon>Rhizobiaceae</taxon>
        <taxon>Sinorhizobium/Ensifer group</taxon>
        <taxon>Ensifer</taxon>
    </lineage>
</organism>
<evidence type="ECO:0000313" key="2">
    <source>
        <dbReference type="EMBL" id="NVD39017.1"/>
    </source>
</evidence>
<dbReference type="Gene3D" id="3.40.430.10">
    <property type="entry name" value="Dihydrofolate Reductase, subunit A"/>
    <property type="match status" value="1"/>
</dbReference>
<dbReference type="GO" id="GO:0008703">
    <property type="term" value="F:5-amino-6-(5-phosphoribosylamino)uracil reductase activity"/>
    <property type="evidence" value="ECO:0007669"/>
    <property type="project" value="InterPro"/>
</dbReference>
<dbReference type="InterPro" id="IPR050765">
    <property type="entry name" value="Riboflavin_Biosynth_HTPR"/>
</dbReference>
<reference evidence="2 3" key="1">
    <citation type="submission" date="2020-06" db="EMBL/GenBank/DDBJ databases">
        <authorList>
            <person name="Grouzdev D.S."/>
        </authorList>
    </citation>
    <scope>NUCLEOTIDE SEQUENCE [LARGE SCALE GENOMIC DNA]</scope>
    <source>
        <strain evidence="2 3">HO-A22</strain>
    </source>
</reference>
<proteinExistence type="predicted"/>
<feature type="domain" description="Bacterial bifunctional deaminase-reductase C-terminal" evidence="1">
    <location>
        <begin position="4"/>
        <end position="202"/>
    </location>
</feature>
<dbReference type="PANTHER" id="PTHR38011">
    <property type="entry name" value="DIHYDROFOLATE REDUCTASE FAMILY PROTEIN (AFU_ORTHOLOGUE AFUA_8G06820)"/>
    <property type="match status" value="1"/>
</dbReference>
<gene>
    <name evidence="2" type="ORF">HT585_09145</name>
</gene>
<evidence type="ECO:0000259" key="1">
    <source>
        <dbReference type="Pfam" id="PF01872"/>
    </source>
</evidence>
<dbReference type="EMBL" id="JABWDU010000002">
    <property type="protein sequence ID" value="NVD39017.1"/>
    <property type="molecule type" value="Genomic_DNA"/>
</dbReference>
<evidence type="ECO:0000313" key="3">
    <source>
        <dbReference type="Proteomes" id="UP000520198"/>
    </source>
</evidence>
<dbReference type="SUPFAM" id="SSF53597">
    <property type="entry name" value="Dihydrofolate reductase-like"/>
    <property type="match status" value="1"/>
</dbReference>
<dbReference type="InterPro" id="IPR024072">
    <property type="entry name" value="DHFR-like_dom_sf"/>
</dbReference>
<dbReference type="GO" id="GO:0009231">
    <property type="term" value="P:riboflavin biosynthetic process"/>
    <property type="evidence" value="ECO:0007669"/>
    <property type="project" value="InterPro"/>
</dbReference>
<dbReference type="Proteomes" id="UP000520198">
    <property type="component" value="Unassembled WGS sequence"/>
</dbReference>
<dbReference type="InterPro" id="IPR002734">
    <property type="entry name" value="RibDG_C"/>
</dbReference>
<keyword evidence="3" id="KW-1185">Reference proteome</keyword>
<dbReference type="RefSeq" id="WP_176352613.1">
    <property type="nucleotide sequence ID" value="NZ_JABWDU010000002.1"/>
</dbReference>